<dbReference type="RefSeq" id="WP_239743842.1">
    <property type="nucleotide sequence ID" value="NZ_JACSYB010000002.1"/>
</dbReference>
<accession>A0A9X1UT61</accession>
<keyword evidence="2" id="KW-1185">Reference proteome</keyword>
<reference evidence="1" key="1">
    <citation type="submission" date="2021-08" db="EMBL/GenBank/DDBJ databases">
        <title>Complete genome sequence of Moraxella sp strain PS-22.</title>
        <authorList>
            <person name="Das S.K."/>
        </authorList>
    </citation>
    <scope>NUCLEOTIDE SEQUENCE</scope>
    <source>
        <strain evidence="1">PS-22</strain>
    </source>
</reference>
<protein>
    <submittedName>
        <fullName evidence="1">Uncharacterized protein</fullName>
    </submittedName>
</protein>
<comment type="caution">
    <text evidence="1">The sequence shown here is derived from an EMBL/GenBank/DDBJ whole genome shotgun (WGS) entry which is preliminary data.</text>
</comment>
<organism evidence="1 2">
    <name type="scientific">Moraxella tetraodonis</name>
    <dbReference type="NCBI Taxonomy" id="2767221"/>
    <lineage>
        <taxon>Bacteria</taxon>
        <taxon>Pseudomonadati</taxon>
        <taxon>Pseudomonadota</taxon>
        <taxon>Gammaproteobacteria</taxon>
        <taxon>Moraxellales</taxon>
        <taxon>Moraxellaceae</taxon>
        <taxon>Moraxella</taxon>
    </lineage>
</organism>
<name>A0A9X1UT61_9GAMM</name>
<dbReference type="AlphaFoldDB" id="A0A9X1UT61"/>
<dbReference type="Proteomes" id="UP001139238">
    <property type="component" value="Unassembled WGS sequence"/>
</dbReference>
<evidence type="ECO:0000313" key="2">
    <source>
        <dbReference type="Proteomes" id="UP001139238"/>
    </source>
</evidence>
<sequence>MDFDAFTFDTSVLTQAEDSSQDLSFLKQLLTSPVEPIAEAKQQLIQTIDLDLIPLIARYDFEQTNFYESLVMEALSDIELIYILSNVTTLNKPYFSIQHRMNPQEFKQLLTVLQIPQFLYKDLVALQQVLTLLPCYIVTGELHFSLSLVNHLGNQIPLAPQQISEFYDLITANQSHQSNLTKLFKLVIATPSTSLQNIILLLAQTENAESYLNSQIIDYIQKNLNHQPNINPLQKFEMIENSVERHISLKLNTLRKLVSDLNKASLDDDRLTQAQRNLLSDELKFARQQLKQTETDQTALTAFFQKLPMLPIFIKHPYPYAY</sequence>
<proteinExistence type="predicted"/>
<dbReference type="EMBL" id="JACSYB010000002">
    <property type="protein sequence ID" value="MCG8148641.1"/>
    <property type="molecule type" value="Genomic_DNA"/>
</dbReference>
<gene>
    <name evidence="1" type="ORF">H9W84_10990</name>
</gene>
<evidence type="ECO:0000313" key="1">
    <source>
        <dbReference type="EMBL" id="MCG8148641.1"/>
    </source>
</evidence>